<dbReference type="InterPro" id="IPR001387">
    <property type="entry name" value="Cro/C1-type_HTH"/>
</dbReference>
<reference evidence="2 3" key="1">
    <citation type="submission" date="2019-03" db="EMBL/GenBank/DDBJ databases">
        <title>Genomic Encyclopedia of Type Strains, Phase IV (KMG-IV): sequencing the most valuable type-strain genomes for metagenomic binning, comparative biology and taxonomic classification.</title>
        <authorList>
            <person name="Goeker M."/>
        </authorList>
    </citation>
    <scope>NUCLEOTIDE SEQUENCE [LARGE SCALE GENOMIC DNA]</scope>
    <source>
        <strain evidence="2 3">DSM 46770</strain>
    </source>
</reference>
<name>A0A4R6V2L4_9ACTN</name>
<accession>A0A4R6V2L4</accession>
<comment type="caution">
    <text evidence="2">The sequence shown here is derived from an EMBL/GenBank/DDBJ whole genome shotgun (WGS) entry which is preliminary data.</text>
</comment>
<feature type="domain" description="HTH cro/C1-type" evidence="1">
    <location>
        <begin position="50"/>
        <end position="89"/>
    </location>
</feature>
<dbReference type="GO" id="GO:0003677">
    <property type="term" value="F:DNA binding"/>
    <property type="evidence" value="ECO:0007669"/>
    <property type="project" value="InterPro"/>
</dbReference>
<dbReference type="Gene3D" id="1.10.260.40">
    <property type="entry name" value="lambda repressor-like DNA-binding domains"/>
    <property type="match status" value="1"/>
</dbReference>
<dbReference type="SUPFAM" id="SSF47413">
    <property type="entry name" value="lambda repressor-like DNA-binding domains"/>
    <property type="match status" value="1"/>
</dbReference>
<evidence type="ECO:0000313" key="3">
    <source>
        <dbReference type="Proteomes" id="UP000295281"/>
    </source>
</evidence>
<dbReference type="RefSeq" id="WP_133740380.1">
    <property type="nucleotide sequence ID" value="NZ_SNYN01000002.1"/>
</dbReference>
<dbReference type="CDD" id="cd00093">
    <property type="entry name" value="HTH_XRE"/>
    <property type="match status" value="1"/>
</dbReference>
<dbReference type="OrthoDB" id="3213425at2"/>
<dbReference type="EMBL" id="SNYN01000002">
    <property type="protein sequence ID" value="TDQ54414.1"/>
    <property type="molecule type" value="Genomic_DNA"/>
</dbReference>
<proteinExistence type="predicted"/>
<dbReference type="AlphaFoldDB" id="A0A4R6V2L4"/>
<sequence>MNPSDEGKDTVLCGNCGRVRTGGCQCIPSDFWRRPEAEAALESRDVTRIVRLLRARTDLSQDAIARMTGLSQGMVSQMESGQRTLRSATKKQRALEGLGAPWPEPVPDSSPYTRQALPTATFLQHAVGTGSMTGDPPHSAQNRESRILEDVQRREFLKTAGAGLAVSPLMSLTSFFSQNQGVDQIRAADIGQIRDAAAVFSGWDHTYGGTAARAAVGGQLRWAAELLNTPCPGALRADAFAAVAQLFMVAGFMAFDAYAHDDARILFAFATECAEEAGDWHLRAKVYSHRSRQAIWCGDPDTGITYADLALVRSDRLSAREKAMLHTARARGFAKLGMPKETLAAVDAADSAFTTQSDAAVPEWMGYYDAAQHAGDTGHALWDLATVGLYSTASAKSRLQEAVDGHRDTYARSRAISGIKLASLQMHDRDIEYGVATATRALEDMSRVRSRRAQDDLRQLRAIAARTPDAAGVEALDTRIKTLVAAS</sequence>
<evidence type="ECO:0000313" key="2">
    <source>
        <dbReference type="EMBL" id="TDQ54414.1"/>
    </source>
</evidence>
<dbReference type="InterPro" id="IPR010982">
    <property type="entry name" value="Lambda_DNA-bd_dom_sf"/>
</dbReference>
<dbReference type="SMART" id="SM00530">
    <property type="entry name" value="HTH_XRE"/>
    <property type="match status" value="1"/>
</dbReference>
<organism evidence="2 3">
    <name type="scientific">Actinorugispora endophytica</name>
    <dbReference type="NCBI Taxonomy" id="1605990"/>
    <lineage>
        <taxon>Bacteria</taxon>
        <taxon>Bacillati</taxon>
        <taxon>Actinomycetota</taxon>
        <taxon>Actinomycetes</taxon>
        <taxon>Streptosporangiales</taxon>
        <taxon>Nocardiopsidaceae</taxon>
        <taxon>Actinorugispora</taxon>
    </lineage>
</organism>
<protein>
    <submittedName>
        <fullName evidence="2">Helix-turn-helix protein</fullName>
    </submittedName>
</protein>
<dbReference type="Proteomes" id="UP000295281">
    <property type="component" value="Unassembled WGS sequence"/>
</dbReference>
<keyword evidence="3" id="KW-1185">Reference proteome</keyword>
<dbReference type="Pfam" id="PF13560">
    <property type="entry name" value="HTH_31"/>
    <property type="match status" value="1"/>
</dbReference>
<dbReference type="PROSITE" id="PS50943">
    <property type="entry name" value="HTH_CROC1"/>
    <property type="match status" value="1"/>
</dbReference>
<gene>
    <name evidence="2" type="ORF">EV190_102248</name>
</gene>
<evidence type="ECO:0000259" key="1">
    <source>
        <dbReference type="PROSITE" id="PS50943"/>
    </source>
</evidence>